<dbReference type="Proteomes" id="UP000183447">
    <property type="component" value="Unassembled WGS sequence"/>
</dbReference>
<evidence type="ECO:0000313" key="3">
    <source>
        <dbReference type="Proteomes" id="UP000183447"/>
    </source>
</evidence>
<feature type="transmembrane region" description="Helical" evidence="1">
    <location>
        <begin position="369"/>
        <end position="390"/>
    </location>
</feature>
<gene>
    <name evidence="2" type="ORF">SAMN02983003_1082</name>
</gene>
<feature type="transmembrane region" description="Helical" evidence="1">
    <location>
        <begin position="297"/>
        <end position="320"/>
    </location>
</feature>
<dbReference type="NCBIfam" id="TIGR00843">
    <property type="entry name" value="benE"/>
    <property type="match status" value="1"/>
</dbReference>
<feature type="transmembrane region" description="Helical" evidence="1">
    <location>
        <begin position="255"/>
        <end position="277"/>
    </location>
</feature>
<dbReference type="AlphaFoldDB" id="A0A1K2HV38"/>
<keyword evidence="3" id="KW-1185">Reference proteome</keyword>
<dbReference type="PANTHER" id="PTHR30199:SF0">
    <property type="entry name" value="INNER MEMBRANE PROTEIN YDCO"/>
    <property type="match status" value="1"/>
</dbReference>
<proteinExistence type="predicted"/>
<protein>
    <submittedName>
        <fullName evidence="2">Benzoate membrane transport protein</fullName>
    </submittedName>
</protein>
<dbReference type="EMBL" id="FPKU01000001">
    <property type="protein sequence ID" value="SFZ82446.1"/>
    <property type="molecule type" value="Genomic_DNA"/>
</dbReference>
<name>A0A1K2HV38_9HYPH</name>
<dbReference type="GO" id="GO:0005886">
    <property type="term" value="C:plasma membrane"/>
    <property type="evidence" value="ECO:0007669"/>
    <property type="project" value="TreeGrafter"/>
</dbReference>
<keyword evidence="1" id="KW-1133">Transmembrane helix</keyword>
<accession>A0A1K2HV38</accession>
<feature type="transmembrane region" description="Helical" evidence="1">
    <location>
        <begin position="181"/>
        <end position="201"/>
    </location>
</feature>
<dbReference type="OrthoDB" id="9792424at2"/>
<keyword evidence="1" id="KW-0812">Transmembrane</keyword>
<feature type="transmembrane region" description="Helical" evidence="1">
    <location>
        <begin position="97"/>
        <end position="120"/>
    </location>
</feature>
<dbReference type="PANTHER" id="PTHR30199">
    <property type="entry name" value="MFS FAMILY TRANSPORTER, PREDICTED SUBSTRATE BENZOATE"/>
    <property type="match status" value="1"/>
</dbReference>
<feature type="transmembrane region" description="Helical" evidence="1">
    <location>
        <begin position="55"/>
        <end position="77"/>
    </location>
</feature>
<dbReference type="RefSeq" id="WP_072339668.1">
    <property type="nucleotide sequence ID" value="NZ_FPKU01000001.1"/>
</dbReference>
<organism evidence="2 3">
    <name type="scientific">Devosia enhydra</name>
    <dbReference type="NCBI Taxonomy" id="665118"/>
    <lineage>
        <taxon>Bacteria</taxon>
        <taxon>Pseudomonadati</taxon>
        <taxon>Pseudomonadota</taxon>
        <taxon>Alphaproteobacteria</taxon>
        <taxon>Hyphomicrobiales</taxon>
        <taxon>Devosiaceae</taxon>
        <taxon>Devosia</taxon>
    </lineage>
</organism>
<dbReference type="InterPro" id="IPR004711">
    <property type="entry name" value="Benzoate_Transporter"/>
</dbReference>
<keyword evidence="1" id="KW-0472">Membrane</keyword>
<evidence type="ECO:0000256" key="1">
    <source>
        <dbReference type="SAM" id="Phobius"/>
    </source>
</evidence>
<feature type="transmembrane region" description="Helical" evidence="1">
    <location>
        <begin position="132"/>
        <end position="150"/>
    </location>
</feature>
<dbReference type="Pfam" id="PF03594">
    <property type="entry name" value="BenE"/>
    <property type="match status" value="1"/>
</dbReference>
<evidence type="ECO:0000313" key="2">
    <source>
        <dbReference type="EMBL" id="SFZ82446.1"/>
    </source>
</evidence>
<feature type="transmembrane region" description="Helical" evidence="1">
    <location>
        <begin position="327"/>
        <end position="349"/>
    </location>
</feature>
<feature type="transmembrane region" description="Helical" evidence="1">
    <location>
        <begin position="156"/>
        <end position="174"/>
    </location>
</feature>
<reference evidence="2 3" key="1">
    <citation type="submission" date="2016-11" db="EMBL/GenBank/DDBJ databases">
        <authorList>
            <person name="Jaros S."/>
            <person name="Januszkiewicz K."/>
            <person name="Wedrychowicz H."/>
        </authorList>
    </citation>
    <scope>NUCLEOTIDE SEQUENCE [LARGE SCALE GENOMIC DNA]</scope>
    <source>
        <strain evidence="2 3">ATCC 23634</strain>
    </source>
</reference>
<dbReference type="GO" id="GO:0042925">
    <property type="term" value="F:benzoate transmembrane transporter activity"/>
    <property type="evidence" value="ECO:0007669"/>
    <property type="project" value="InterPro"/>
</dbReference>
<feature type="transmembrane region" description="Helical" evidence="1">
    <location>
        <begin position="20"/>
        <end position="43"/>
    </location>
</feature>
<sequence length="396" mass="39734">MSNAPPSSPAKPGLPVQPVIAGVLAAMVGYASTFALVLAGLAAAGATPAQAASGLLASTLAVALLNIAVAMQTRVPISFAWSTPGVALLLSIGSPEGGFAATIGAFITAGALVVLAGLWPRFARLVSAIPSSIANAMLAGILLSLCLAPLRAVAEMPMLALPVILAWALALRFVRRYAVPVAVLVTVLVLATTTSLPPGAFDQAWPTPEFVFPVFTLDATIRIALPLFVVTMASQNLPGLAVMRANAYAVRPSPLFVLTGLASITAAPFGGHSVNLAAITAAICAGPEAGPDPARRWIAPVAAGFAYLALALAAGLAAAFIVASPPLLIESVAGLALMTSLAGALAGALDDPDARLPATVTFVTAASGITVLGIGAAFWGILAGLVLGWLMRRPKP</sequence>
<feature type="transmembrane region" description="Helical" evidence="1">
    <location>
        <begin position="221"/>
        <end position="243"/>
    </location>
</feature>
<dbReference type="STRING" id="665118.SAMN02983003_1082"/>